<evidence type="ECO:0000256" key="1">
    <source>
        <dbReference type="SAM" id="MobiDB-lite"/>
    </source>
</evidence>
<gene>
    <name evidence="2" type="ORF">NCTC12722_02656</name>
</gene>
<dbReference type="PROSITE" id="PS51257">
    <property type="entry name" value="PROKAR_LIPOPROTEIN"/>
    <property type="match status" value="1"/>
</dbReference>
<evidence type="ECO:0000313" key="3">
    <source>
        <dbReference type="Proteomes" id="UP000254343"/>
    </source>
</evidence>
<accession>A0A380W911</accession>
<proteinExistence type="predicted"/>
<evidence type="ECO:0000313" key="2">
    <source>
        <dbReference type="EMBL" id="SUU85444.1"/>
    </source>
</evidence>
<dbReference type="Proteomes" id="UP000254343">
    <property type="component" value="Unassembled WGS sequence"/>
</dbReference>
<feature type="region of interest" description="Disordered" evidence="1">
    <location>
        <begin position="43"/>
        <end position="74"/>
    </location>
</feature>
<reference evidence="2 3" key="1">
    <citation type="submission" date="2018-06" db="EMBL/GenBank/DDBJ databases">
        <authorList>
            <consortium name="Pathogen Informatics"/>
            <person name="Doyle S."/>
        </authorList>
    </citation>
    <scope>NUCLEOTIDE SEQUENCE [LARGE SCALE GENOMIC DNA]</scope>
    <source>
        <strain evidence="2 3">NCTC12722</strain>
    </source>
</reference>
<name>A0A380W911_AFIFE</name>
<sequence>MHKHCQPPGRGDTSLSLTPHVVNFTLGLTAACRRPGPAISSPVKVLADGHTTPGNPSSARKPPIGALSNFKFPP</sequence>
<dbReference type="EMBL" id="UIGB01000001">
    <property type="protein sequence ID" value="SUU85444.1"/>
    <property type="molecule type" value="Genomic_DNA"/>
</dbReference>
<protein>
    <submittedName>
        <fullName evidence="2">Uncharacterized protein</fullName>
    </submittedName>
</protein>
<organism evidence="2 3">
    <name type="scientific">Afipia felis</name>
    <name type="common">Cat scratch disease bacillus</name>
    <dbReference type="NCBI Taxonomy" id="1035"/>
    <lineage>
        <taxon>Bacteria</taxon>
        <taxon>Pseudomonadati</taxon>
        <taxon>Pseudomonadota</taxon>
        <taxon>Alphaproteobacteria</taxon>
        <taxon>Hyphomicrobiales</taxon>
        <taxon>Nitrobacteraceae</taxon>
        <taxon>Afipia</taxon>
    </lineage>
</organism>
<dbReference type="AlphaFoldDB" id="A0A380W911"/>